<feature type="repeat" description="RPEL" evidence="15">
    <location>
        <begin position="1047"/>
        <end position="1072"/>
    </location>
</feature>
<evidence type="ECO:0000256" key="1">
    <source>
        <dbReference type="ARBA" id="ARBA00004123"/>
    </source>
</evidence>
<dbReference type="GO" id="GO:0000014">
    <property type="term" value="F:single-stranded DNA endodeoxyribonuclease activity"/>
    <property type="evidence" value="ECO:0007669"/>
    <property type="project" value="TreeGrafter"/>
</dbReference>
<dbReference type="InterPro" id="IPR011335">
    <property type="entry name" value="Restrct_endonuc-II-like"/>
</dbReference>
<feature type="domain" description="SAP" evidence="17">
    <location>
        <begin position="1316"/>
        <end position="1350"/>
    </location>
</feature>
<dbReference type="FunFam" id="3.40.50.10130:FF:000002">
    <property type="entry name" value="DNA repair endonuclease XPF"/>
    <property type="match status" value="1"/>
</dbReference>
<dbReference type="InterPro" id="IPR010994">
    <property type="entry name" value="RuvA_2-like"/>
</dbReference>
<dbReference type="Pfam" id="PF02037">
    <property type="entry name" value="SAP"/>
    <property type="match status" value="1"/>
</dbReference>
<dbReference type="Gene3D" id="1.10.720.30">
    <property type="entry name" value="SAP domain"/>
    <property type="match status" value="1"/>
</dbReference>
<feature type="region of interest" description="Disordered" evidence="16">
    <location>
        <begin position="904"/>
        <end position="928"/>
    </location>
</feature>
<feature type="region of interest" description="Disordered" evidence="16">
    <location>
        <begin position="864"/>
        <end position="884"/>
    </location>
</feature>
<evidence type="ECO:0000313" key="18">
    <source>
        <dbReference type="EMBL" id="KAF7705261.1"/>
    </source>
</evidence>
<dbReference type="SUPFAM" id="SSF68906">
    <property type="entry name" value="SAP domain"/>
    <property type="match status" value="1"/>
</dbReference>
<keyword evidence="9" id="KW-0175">Coiled coil</keyword>
<dbReference type="Pfam" id="PF02755">
    <property type="entry name" value="RPEL"/>
    <property type="match status" value="2"/>
</dbReference>
<dbReference type="GO" id="GO:0003684">
    <property type="term" value="F:damaged DNA binding"/>
    <property type="evidence" value="ECO:0007669"/>
    <property type="project" value="TreeGrafter"/>
</dbReference>
<feature type="region of interest" description="Disordered" evidence="16">
    <location>
        <begin position="1838"/>
        <end position="1860"/>
    </location>
</feature>
<keyword evidence="19" id="KW-1185">Reference proteome</keyword>
<dbReference type="GO" id="GO:0000724">
    <property type="term" value="P:double-strand break repair via homologous recombination"/>
    <property type="evidence" value="ECO:0007669"/>
    <property type="project" value="TreeGrafter"/>
</dbReference>
<dbReference type="PROSITE" id="PS50800">
    <property type="entry name" value="SAP"/>
    <property type="match status" value="1"/>
</dbReference>
<keyword evidence="13" id="KW-0539">Nucleus</keyword>
<feature type="compositionally biased region" description="Basic and acidic residues" evidence="16">
    <location>
        <begin position="1187"/>
        <end position="1201"/>
    </location>
</feature>
<dbReference type="SMART" id="SM00707">
    <property type="entry name" value="RPEL"/>
    <property type="match status" value="3"/>
</dbReference>
<dbReference type="PANTHER" id="PTHR10150:SF0">
    <property type="entry name" value="DNA REPAIR ENDONUCLEASE XPF"/>
    <property type="match status" value="1"/>
</dbReference>
<dbReference type="GO" id="GO:0003697">
    <property type="term" value="F:single-stranded DNA binding"/>
    <property type="evidence" value="ECO:0007669"/>
    <property type="project" value="InterPro"/>
</dbReference>
<feature type="repeat" description="RPEL" evidence="15">
    <location>
        <begin position="959"/>
        <end position="984"/>
    </location>
</feature>
<evidence type="ECO:0000256" key="7">
    <source>
        <dbReference type="ARBA" id="ARBA00022801"/>
    </source>
</evidence>
<evidence type="ECO:0000256" key="8">
    <source>
        <dbReference type="ARBA" id="ARBA00023015"/>
    </source>
</evidence>
<dbReference type="CDD" id="cd20078">
    <property type="entry name" value="XPF_nuclease_XPF_euk"/>
    <property type="match status" value="1"/>
</dbReference>
<dbReference type="NCBIfam" id="TIGR00596">
    <property type="entry name" value="rad1"/>
    <property type="match status" value="1"/>
</dbReference>
<evidence type="ECO:0000256" key="5">
    <source>
        <dbReference type="ARBA" id="ARBA00022759"/>
    </source>
</evidence>
<dbReference type="Gene3D" id="6.10.140.2040">
    <property type="match status" value="1"/>
</dbReference>
<feature type="region of interest" description="Disordered" evidence="16">
    <location>
        <begin position="617"/>
        <end position="650"/>
    </location>
</feature>
<dbReference type="Gene3D" id="1.10.150.20">
    <property type="entry name" value="5' to 3' exonuclease, C-terminal subdomain"/>
    <property type="match status" value="1"/>
</dbReference>
<evidence type="ECO:0000256" key="15">
    <source>
        <dbReference type="PROSITE-ProRule" id="PRU00401"/>
    </source>
</evidence>
<dbReference type="GO" id="GO:0000712">
    <property type="term" value="P:resolution of meiotic recombination intermediates"/>
    <property type="evidence" value="ECO:0007669"/>
    <property type="project" value="TreeGrafter"/>
</dbReference>
<keyword evidence="12" id="KW-0234">DNA repair</keyword>
<evidence type="ECO:0000256" key="4">
    <source>
        <dbReference type="ARBA" id="ARBA00022737"/>
    </source>
</evidence>
<evidence type="ECO:0000256" key="14">
    <source>
        <dbReference type="ARBA" id="ARBA00072370"/>
    </source>
</evidence>
<dbReference type="SMART" id="SM00891">
    <property type="entry name" value="ERCC4"/>
    <property type="match status" value="1"/>
</dbReference>
<feature type="region of interest" description="Disordered" evidence="16">
    <location>
        <begin position="1417"/>
        <end position="1436"/>
    </location>
</feature>
<dbReference type="Pfam" id="PF02732">
    <property type="entry name" value="ERCC4"/>
    <property type="match status" value="1"/>
</dbReference>
<dbReference type="GO" id="GO:1901255">
    <property type="term" value="P:nucleotide-excision repair involved in interstrand cross-link repair"/>
    <property type="evidence" value="ECO:0007669"/>
    <property type="project" value="TreeGrafter"/>
</dbReference>
<evidence type="ECO:0000256" key="9">
    <source>
        <dbReference type="ARBA" id="ARBA00023054"/>
    </source>
</evidence>
<dbReference type="GO" id="GO:0003713">
    <property type="term" value="F:transcription coactivator activity"/>
    <property type="evidence" value="ECO:0007669"/>
    <property type="project" value="UniProtKB-ARBA"/>
</dbReference>
<feature type="compositionally biased region" description="Pro residues" evidence="16">
    <location>
        <begin position="1159"/>
        <end position="1169"/>
    </location>
</feature>
<feature type="compositionally biased region" description="Basic and acidic residues" evidence="16">
    <location>
        <begin position="429"/>
        <end position="438"/>
    </location>
</feature>
<comment type="caution">
    <text evidence="18">The sequence shown here is derived from an EMBL/GenBank/DDBJ whole genome shotgun (WGS) entry which is preliminary data.</text>
</comment>
<dbReference type="InterPro" id="IPR006167">
    <property type="entry name" value="XPF"/>
</dbReference>
<keyword evidence="5" id="KW-0255">Endonuclease</keyword>
<protein>
    <recommendedName>
        <fullName evidence="14">DNA repair endonuclease XPF</fullName>
    </recommendedName>
</protein>
<dbReference type="InterPro" id="IPR036361">
    <property type="entry name" value="SAP_dom_sf"/>
</dbReference>
<feature type="compositionally biased region" description="Low complexity" evidence="16">
    <location>
        <begin position="1843"/>
        <end position="1860"/>
    </location>
</feature>
<keyword evidence="3" id="KW-0540">Nuclease</keyword>
<evidence type="ECO:0000256" key="11">
    <source>
        <dbReference type="ARBA" id="ARBA00023163"/>
    </source>
</evidence>
<evidence type="ECO:0000256" key="13">
    <source>
        <dbReference type="ARBA" id="ARBA00023242"/>
    </source>
</evidence>
<feature type="region of interest" description="Disordered" evidence="16">
    <location>
        <begin position="1152"/>
        <end position="1225"/>
    </location>
</feature>
<organism evidence="18 19">
    <name type="scientific">Silurus meridionalis</name>
    <name type="common">Southern catfish</name>
    <name type="synonym">Silurus soldatovi meridionalis</name>
    <dbReference type="NCBI Taxonomy" id="175797"/>
    <lineage>
        <taxon>Eukaryota</taxon>
        <taxon>Metazoa</taxon>
        <taxon>Chordata</taxon>
        <taxon>Craniata</taxon>
        <taxon>Vertebrata</taxon>
        <taxon>Euteleostomi</taxon>
        <taxon>Actinopterygii</taxon>
        <taxon>Neopterygii</taxon>
        <taxon>Teleostei</taxon>
        <taxon>Ostariophysi</taxon>
        <taxon>Siluriformes</taxon>
        <taxon>Siluridae</taxon>
        <taxon>Silurus</taxon>
    </lineage>
</organism>
<feature type="compositionally biased region" description="Basic and acidic residues" evidence="16">
    <location>
        <begin position="617"/>
        <end position="635"/>
    </location>
</feature>
<comment type="subcellular location">
    <subcellularLocation>
        <location evidence="1">Nucleus</location>
    </subcellularLocation>
</comment>
<dbReference type="FunFam" id="1.10.720.30:FF:000002">
    <property type="entry name" value="Myocardin related transcription factor A"/>
    <property type="match status" value="1"/>
</dbReference>
<evidence type="ECO:0000256" key="16">
    <source>
        <dbReference type="SAM" id="MobiDB-lite"/>
    </source>
</evidence>
<dbReference type="InterPro" id="IPR006166">
    <property type="entry name" value="ERCC4_domain"/>
</dbReference>
<dbReference type="GO" id="GO:0045944">
    <property type="term" value="P:positive regulation of transcription by RNA polymerase II"/>
    <property type="evidence" value="ECO:0007669"/>
    <property type="project" value="UniProtKB-ARBA"/>
</dbReference>
<evidence type="ECO:0000256" key="2">
    <source>
        <dbReference type="ARBA" id="ARBA00010015"/>
    </source>
</evidence>
<accession>A0A8T0BDT6</accession>
<feature type="repeat" description="RPEL" evidence="15">
    <location>
        <begin position="1003"/>
        <end position="1028"/>
    </location>
</feature>
<evidence type="ECO:0000256" key="12">
    <source>
        <dbReference type="ARBA" id="ARBA00023204"/>
    </source>
</evidence>
<dbReference type="SMART" id="SM00513">
    <property type="entry name" value="SAP"/>
    <property type="match status" value="1"/>
</dbReference>
<feature type="region of interest" description="Disordered" evidence="16">
    <location>
        <begin position="429"/>
        <end position="472"/>
    </location>
</feature>
<dbReference type="InterPro" id="IPR047520">
    <property type="entry name" value="XPF_nuclease"/>
</dbReference>
<keyword evidence="8" id="KW-0805">Transcription regulation</keyword>
<comment type="similarity">
    <text evidence="2">Belongs to the XPF family.</text>
</comment>
<dbReference type="InterPro" id="IPR003034">
    <property type="entry name" value="SAP_dom"/>
</dbReference>
<dbReference type="InterPro" id="IPR004018">
    <property type="entry name" value="RPEL_repeat"/>
</dbReference>
<keyword evidence="7" id="KW-0378">Hydrolase</keyword>
<gene>
    <name evidence="18" type="ORF">HF521_020547</name>
</gene>
<dbReference type="PROSITE" id="PS51073">
    <property type="entry name" value="RPEL"/>
    <property type="match status" value="3"/>
</dbReference>
<feature type="region of interest" description="Disordered" evidence="16">
    <location>
        <begin position="1088"/>
        <end position="1134"/>
    </location>
</feature>
<name>A0A8T0BDT6_SILME</name>
<keyword evidence="6" id="KW-0227">DNA damage</keyword>
<dbReference type="Gene3D" id="3.40.50.10130">
    <property type="match status" value="1"/>
</dbReference>
<feature type="compositionally biased region" description="Basic residues" evidence="16">
    <location>
        <begin position="443"/>
        <end position="458"/>
    </location>
</feature>
<reference evidence="18" key="1">
    <citation type="submission" date="2020-08" db="EMBL/GenBank/DDBJ databases">
        <title>Chromosome-level assembly of Southern catfish (Silurus meridionalis) provides insights into visual adaptation to the nocturnal and benthic lifestyles.</title>
        <authorList>
            <person name="Zhang Y."/>
            <person name="Wang D."/>
            <person name="Peng Z."/>
        </authorList>
    </citation>
    <scope>NUCLEOTIDE SEQUENCE</scope>
    <source>
        <strain evidence="18">SWU-2019-XX</strain>
        <tissue evidence="18">Muscle</tissue>
    </source>
</reference>
<dbReference type="Proteomes" id="UP000606274">
    <property type="component" value="Unassembled WGS sequence"/>
</dbReference>
<dbReference type="Gene3D" id="6.10.150.10">
    <property type="match status" value="1"/>
</dbReference>
<evidence type="ECO:0000313" key="19">
    <source>
        <dbReference type="Proteomes" id="UP000606274"/>
    </source>
</evidence>
<proteinExistence type="inferred from homology"/>
<dbReference type="GO" id="GO:0000110">
    <property type="term" value="C:nucleotide-excision repair factor 1 complex"/>
    <property type="evidence" value="ECO:0007669"/>
    <property type="project" value="TreeGrafter"/>
</dbReference>
<dbReference type="EMBL" id="JABFDY010000007">
    <property type="protein sequence ID" value="KAF7705261.1"/>
    <property type="molecule type" value="Genomic_DNA"/>
</dbReference>
<feature type="compositionally biased region" description="Polar residues" evidence="16">
    <location>
        <begin position="1122"/>
        <end position="1134"/>
    </location>
</feature>
<keyword evidence="4" id="KW-0677">Repeat</keyword>
<evidence type="ECO:0000256" key="6">
    <source>
        <dbReference type="ARBA" id="ARBA00022763"/>
    </source>
</evidence>
<keyword evidence="10" id="KW-0238">DNA-binding</keyword>
<dbReference type="SUPFAM" id="SSF52980">
    <property type="entry name" value="Restriction endonuclease-like"/>
    <property type="match status" value="1"/>
</dbReference>
<dbReference type="PANTHER" id="PTHR10150">
    <property type="entry name" value="DNA REPAIR ENDONUCLEASE XPF"/>
    <property type="match status" value="1"/>
</dbReference>
<evidence type="ECO:0000259" key="17">
    <source>
        <dbReference type="PROSITE" id="PS50800"/>
    </source>
</evidence>
<sequence length="1905" mass="210882">MAGALLEYETEMFLSLFSTDGLLVTAEGLGVDRILLHFMKVYSEEGSLVLLLNTTTPEQEFFTEQLRAEGVSHLPQTITSDVQSSERYHVYTQGGVLFVTSRILVVDFLTDRIPAHLISGILVYRAHKIIESCQEAFILRLYRQKNKTGFIKAFTDKATAFSTGFCQVERVMRNLFVKKLFLWPRFQASMNSVLERHKPDVVELHVHLTPAMKAIQSSILDIMNACLKELKRYNPTLEAEDLSLENTLGSAFEKTIRHYLDPLWHQLGAKTKSLVQDLKILRTLLLYLTQYDCVTFLNLLESLRSSQKNFGSNSGWLFLDSSTTMFVNARSRVYHIPEAKKKLKVGVVEEKPNLPLKKELVLEKNPKWEALTEVLQEIEKELSSSEHEAGRVLICASDDRTCAQLKEYIQKGADSLLFRLYSRTIGKDECVPVPDKTKQGNSRPRKHEGKVTKGKRPQAKNTKLSTKKQRASLTLTQMLGQQNEAELEQMGSSGDEREQDEKQEVKEDVFLNLTSDSYYGVLQEPMTVIHPLKGCSDPYSLTRVLKEVEPMFVVLYDAELSFVRQLEVYKASRPGKPLRVYFLIYGGSTEEQRYLTTLRKEKQAFEHLIREKASMVVPEEREGRADTNLDLDRSQEPASAAADTRKAGGQDGVKKQCRVIVDMREFRSELPSLLHRRGLDIEPVTLEVGDYILTPEICVERKSVSDLIGSLQSGRLYTQCLSMSRFYRRPVLLIEFDPAKSFSLVARSDLRQEISANDITSKLTLLTLHFPRLRLLWCPSPHVTAQLFQELKHGRPEPDAATAQAITAESELVEDSVDLYNPGPYDFLLRMPGVNVKNVRGLIKHAGSLAELLTLSQEKLSEVLGSAGSPPSATARKNRKSQSSLCLSETAGFGSVLAILCRSPGSPSTPPGGDMNAQGETGAGGLLVPSPQSEAVTHEMEELSLQPSQNLPPLNERKNVLQLRLQQRRTREQLVDQGIMPPLKSPAAFHEQIRSLERARTENFLKHKIRSRPERAELVRMHILQETVAEPSLQATQLKLKRARLADDLNEKIAQRPGPMELVEKNILPVATSVKVAIIDGQMHYPKTQEFDEDSGDAFSPEQPGSQESHGSIPSPGESKAMETSSPLPNNLIQHCSPITQITGDFLKPYSTSEQIFSPPAPQPQPITSPPTKSGHSLIKQSQPKTAGDKSRSKKNKDSKPRVKKLKYHQYIPPDQKQEPSEAPMDSAYARLLQQQQLFLQLQILSQQQQQHYNYQTILPAPLKPVIEGQNSSATVAINSAQSLPASIVVSLPPAAPVRPNNTLSNRKAGTLPANLEEMKVAELKMELKLRGLPVSGTKTDLIERLKPYQESSASFPNTNPNAQISSTSMEVSSTTTCLSPAQQPHEIQSSTPPVSPICSEVHNKEDAIEGHLETHCQSSSISGQPAAVPKEQDRRLHEKERQIKELLRKLEQEQKLVEELKMQLEVEKRSTQNPVSLESNSSINQAASLVQIKTESPVMQNCTLAPNTTPSVVKLEKSHAASLTATPLPQFFISHQGVSQVLGQPQTLLATHTGTQILLPVSLPNTTTTIQLTNTNVKLQPVLQAAVSPQAHGMIPTTQLHSVKAESSSPQSVNHNNVVQALPMCSPGGSAFQFGAEKQTGLEISRCFLSSSPENTLSAQTSPVVSSLNNGPINKSPSQVSPAFILPSPAFSHAPKSREPPPYEDAVKQTRRLQAAAITQLATATSQQMDDLFDILIESGEITPFSQQEPSVPKLMPVIANITTLPVNTALSRPPAQVQMAPPTALLVEPMPSLASLASDNQLEALLEGTLGGENESEQRTLGILAELNSHLLAQPHSPMDTSELSFSESPLPLSSSSTFSLQDTGMDSMEWLDLTMPRPIGALDPLGIGSDFLDTHDLQLHWD</sequence>
<evidence type="ECO:0000256" key="3">
    <source>
        <dbReference type="ARBA" id="ARBA00022722"/>
    </source>
</evidence>
<keyword evidence="11" id="KW-0804">Transcription</keyword>
<evidence type="ECO:0000256" key="10">
    <source>
        <dbReference type="ARBA" id="ARBA00023125"/>
    </source>
</evidence>
<dbReference type="SUPFAM" id="SSF47781">
    <property type="entry name" value="RuvA domain 2-like"/>
    <property type="match status" value="1"/>
</dbReference>
<feature type="compositionally biased region" description="Polar residues" evidence="16">
    <location>
        <begin position="1103"/>
        <end position="1112"/>
    </location>
</feature>